<evidence type="ECO:0000256" key="6">
    <source>
        <dbReference type="ARBA" id="ARBA00022982"/>
    </source>
</evidence>
<evidence type="ECO:0000256" key="7">
    <source>
        <dbReference type="ARBA" id="ARBA00023128"/>
    </source>
</evidence>
<proteinExistence type="inferred from homology"/>
<keyword evidence="5" id="KW-0677">Repeat</keyword>
<dbReference type="Proteomes" id="UP000729913">
    <property type="component" value="Unassembled WGS sequence"/>
</dbReference>
<evidence type="ECO:0000256" key="4">
    <source>
        <dbReference type="ARBA" id="ARBA00022660"/>
    </source>
</evidence>
<keyword evidence="7 9" id="KW-0496">Mitochondrion</keyword>
<comment type="similarity">
    <text evidence="2 9">Belongs to the complex I NDUFA8 subunit family.</text>
</comment>
<keyword evidence="8" id="KW-1015">Disulfide bond</keyword>
<dbReference type="PROSITE" id="PS51808">
    <property type="entry name" value="CHCH"/>
    <property type="match status" value="1"/>
</dbReference>
<comment type="caution">
    <text evidence="10">The sequence shown here is derived from an EMBL/GenBank/DDBJ whole genome shotgun (WGS) entry which is preliminary data.</text>
</comment>
<dbReference type="AlphaFoldDB" id="A0A8J5QU37"/>
<reference evidence="10" key="2">
    <citation type="submission" date="2021-04" db="EMBL/GenBank/DDBJ databases">
        <title>Genome-wide patterns of bracovirus chromosomal integration into multiple host tissues during parasitism.</title>
        <authorList>
            <person name="Chebbi M.A.C."/>
        </authorList>
    </citation>
    <scope>NUCLEOTIDE SEQUENCE</scope>
    <source>
        <tissue evidence="10">Whole body</tissue>
    </source>
</reference>
<protein>
    <recommendedName>
        <fullName evidence="9">NADH dehydrogenase [ubiquinone] 1 alpha subcomplex subunit 8</fullName>
    </recommendedName>
</protein>
<dbReference type="EMBL" id="JAAOIC020000054">
    <property type="protein sequence ID" value="KAG8035652.1"/>
    <property type="molecule type" value="Genomic_DNA"/>
</dbReference>
<dbReference type="OrthoDB" id="276296at2759"/>
<evidence type="ECO:0000256" key="3">
    <source>
        <dbReference type="ARBA" id="ARBA00022448"/>
    </source>
</evidence>
<keyword evidence="9" id="KW-0999">Mitochondrion inner membrane</keyword>
<keyword evidence="9" id="KW-0472">Membrane</keyword>
<evidence type="ECO:0000256" key="8">
    <source>
        <dbReference type="ARBA" id="ARBA00023157"/>
    </source>
</evidence>
<dbReference type="GO" id="GO:0006120">
    <property type="term" value="P:mitochondrial electron transport, NADH to ubiquinone"/>
    <property type="evidence" value="ECO:0007669"/>
    <property type="project" value="InterPro"/>
</dbReference>
<evidence type="ECO:0000313" key="10">
    <source>
        <dbReference type="EMBL" id="KAG8035652.1"/>
    </source>
</evidence>
<reference evidence="10" key="1">
    <citation type="submission" date="2020-03" db="EMBL/GenBank/DDBJ databases">
        <authorList>
            <person name="Chebbi M.A."/>
            <person name="Drezen J.M."/>
        </authorList>
    </citation>
    <scope>NUCLEOTIDE SEQUENCE</scope>
    <source>
        <tissue evidence="10">Whole body</tissue>
    </source>
</reference>
<evidence type="ECO:0000256" key="9">
    <source>
        <dbReference type="PIRNR" id="PIRNR017016"/>
    </source>
</evidence>
<dbReference type="PANTHER" id="PTHR13344:SF0">
    <property type="entry name" value="NADH DEHYDROGENASE [UBIQUINONE] 1 ALPHA SUBCOMPLEX SUBUNIT 8"/>
    <property type="match status" value="1"/>
</dbReference>
<dbReference type="PANTHER" id="PTHR13344">
    <property type="entry name" value="NADH-UBIQUINONE OXIDOREDUCTASE"/>
    <property type="match status" value="1"/>
</dbReference>
<evidence type="ECO:0000256" key="5">
    <source>
        <dbReference type="ARBA" id="ARBA00022737"/>
    </source>
</evidence>
<dbReference type="PIRSF" id="PIRSF017016">
    <property type="entry name" value="NDUA8"/>
    <property type="match status" value="1"/>
</dbReference>
<evidence type="ECO:0000256" key="2">
    <source>
        <dbReference type="ARBA" id="ARBA00010705"/>
    </source>
</evidence>
<comment type="subcellular location">
    <subcellularLocation>
        <location evidence="9">Mitochondrion inner membrane</location>
    </subcellularLocation>
</comment>
<evidence type="ECO:0000313" key="11">
    <source>
        <dbReference type="Proteomes" id="UP000729913"/>
    </source>
</evidence>
<keyword evidence="4 9" id="KW-0679">Respiratory chain</keyword>
<organism evidence="10 11">
    <name type="scientific">Cotesia typhae</name>
    <dbReference type="NCBI Taxonomy" id="2053667"/>
    <lineage>
        <taxon>Eukaryota</taxon>
        <taxon>Metazoa</taxon>
        <taxon>Ecdysozoa</taxon>
        <taxon>Arthropoda</taxon>
        <taxon>Hexapoda</taxon>
        <taxon>Insecta</taxon>
        <taxon>Pterygota</taxon>
        <taxon>Neoptera</taxon>
        <taxon>Endopterygota</taxon>
        <taxon>Hymenoptera</taxon>
        <taxon>Apocrita</taxon>
        <taxon>Ichneumonoidea</taxon>
        <taxon>Braconidae</taxon>
        <taxon>Microgastrinae</taxon>
        <taxon>Cotesia</taxon>
    </lineage>
</organism>
<gene>
    <name evidence="10" type="ORF">G9C98_001080</name>
</gene>
<keyword evidence="6 9" id="KW-0249">Electron transport</keyword>
<keyword evidence="3 9" id="KW-0813">Transport</keyword>
<comment type="function">
    <text evidence="1 9">Accessory subunit of the mitochondrial membrane respiratory chain NADH dehydrogenase (Complex I), that is believed not to be involved in catalysis. Complex I functions in the transfer of electrons from NADH to the respiratory chain. The immediate electron acceptor for the enzyme is believed to be ubiquinone.</text>
</comment>
<evidence type="ECO:0000256" key="1">
    <source>
        <dbReference type="ARBA" id="ARBA00003195"/>
    </source>
</evidence>
<keyword evidence="11" id="KW-1185">Reference proteome</keyword>
<name>A0A8J5QU37_9HYME</name>
<accession>A0A8J5QU37</accession>
<dbReference type="GO" id="GO:0005739">
    <property type="term" value="C:mitochondrion"/>
    <property type="evidence" value="ECO:0007669"/>
    <property type="project" value="UniProtKB-SubCell"/>
</dbReference>
<sequence>MVVTDKIPLPTEEELTVPEINLSWPVLHAASFYLGKYCENQNNEFMLCRTELSEVKCVDEGKAVTACAFEFLRKLKKHCYQEFDQYYNCVYQSSANTSFMPCRNTQAALDKCVLKHMNLERPPYGYFCEVKVHDTKRPKPVEEIPVYEPIQSLPEDAPKPPAKFGPRWMF</sequence>
<dbReference type="InterPro" id="IPR016680">
    <property type="entry name" value="NDUFA8"/>
</dbReference>